<dbReference type="GO" id="GO:0015074">
    <property type="term" value="P:DNA integration"/>
    <property type="evidence" value="ECO:0007669"/>
    <property type="project" value="InterPro"/>
</dbReference>
<comment type="caution">
    <text evidence="2">The sequence shown here is derived from an EMBL/GenBank/DDBJ whole genome shotgun (WGS) entry which is preliminary data.</text>
</comment>
<dbReference type="InterPro" id="IPR036397">
    <property type="entry name" value="RNaseH_sf"/>
</dbReference>
<feature type="domain" description="Integrase catalytic" evidence="1">
    <location>
        <begin position="61"/>
        <end position="224"/>
    </location>
</feature>
<keyword evidence="3" id="KW-1185">Reference proteome</keyword>
<dbReference type="PROSITE" id="PS50994">
    <property type="entry name" value="INTEGRASE"/>
    <property type="match status" value="1"/>
</dbReference>
<dbReference type="SUPFAM" id="SSF53098">
    <property type="entry name" value="Ribonuclease H-like"/>
    <property type="match status" value="1"/>
</dbReference>
<dbReference type="InterPro" id="IPR001584">
    <property type="entry name" value="Integrase_cat-core"/>
</dbReference>
<dbReference type="PANTHER" id="PTHR45835:SF99">
    <property type="entry name" value="CHROMO DOMAIN-CONTAINING PROTEIN-RELATED"/>
    <property type="match status" value="1"/>
</dbReference>
<evidence type="ECO:0000313" key="2">
    <source>
        <dbReference type="EMBL" id="KAD4585738.1"/>
    </source>
</evidence>
<dbReference type="GO" id="GO:0003676">
    <property type="term" value="F:nucleic acid binding"/>
    <property type="evidence" value="ECO:0007669"/>
    <property type="project" value="InterPro"/>
</dbReference>
<organism evidence="2 3">
    <name type="scientific">Mikania micrantha</name>
    <name type="common">bitter vine</name>
    <dbReference type="NCBI Taxonomy" id="192012"/>
    <lineage>
        <taxon>Eukaryota</taxon>
        <taxon>Viridiplantae</taxon>
        <taxon>Streptophyta</taxon>
        <taxon>Embryophyta</taxon>
        <taxon>Tracheophyta</taxon>
        <taxon>Spermatophyta</taxon>
        <taxon>Magnoliopsida</taxon>
        <taxon>eudicotyledons</taxon>
        <taxon>Gunneridae</taxon>
        <taxon>Pentapetalae</taxon>
        <taxon>asterids</taxon>
        <taxon>campanulids</taxon>
        <taxon>Asterales</taxon>
        <taxon>Asteraceae</taxon>
        <taxon>Asteroideae</taxon>
        <taxon>Heliantheae alliance</taxon>
        <taxon>Eupatorieae</taxon>
        <taxon>Mikania</taxon>
    </lineage>
</organism>
<dbReference type="Gene3D" id="3.30.420.10">
    <property type="entry name" value="Ribonuclease H-like superfamily/Ribonuclease H"/>
    <property type="match status" value="1"/>
</dbReference>
<evidence type="ECO:0000259" key="1">
    <source>
        <dbReference type="PROSITE" id="PS50994"/>
    </source>
</evidence>
<gene>
    <name evidence="2" type="ORF">E3N88_23339</name>
</gene>
<evidence type="ECO:0000313" key="3">
    <source>
        <dbReference type="Proteomes" id="UP000326396"/>
    </source>
</evidence>
<dbReference type="InterPro" id="IPR012337">
    <property type="entry name" value="RNaseH-like_sf"/>
</dbReference>
<dbReference type="EMBL" id="SZYD01000012">
    <property type="protein sequence ID" value="KAD4585738.1"/>
    <property type="molecule type" value="Genomic_DNA"/>
</dbReference>
<reference evidence="2 3" key="1">
    <citation type="submission" date="2019-05" db="EMBL/GenBank/DDBJ databases">
        <title>Mikania micrantha, genome provides insights into the molecular mechanism of rapid growth.</title>
        <authorList>
            <person name="Liu B."/>
        </authorList>
    </citation>
    <scope>NUCLEOTIDE SEQUENCE [LARGE SCALE GENOMIC DNA]</scope>
    <source>
        <strain evidence="2">NLD-2019</strain>
        <tissue evidence="2">Leaf</tissue>
    </source>
</reference>
<accession>A0A5N6NFQ3</accession>
<name>A0A5N6NFQ3_9ASTR</name>
<proteinExistence type="predicted"/>
<dbReference type="Proteomes" id="UP000326396">
    <property type="component" value="Linkage Group LG2"/>
</dbReference>
<sequence>MDAWKEGLKEESVGFERILGQIKSLEENEFGVKTQFGRVSVREKGATVKAEHQKLYGYVQHLEVPEWKWEHITISFITKLPLTAKRRDTIWVILDRLTNIAHFLPICETYTLKNLSELLIKEIVTRHGILVSIVSNRDTRFISLFWKQFDESMGTRLNIIIAYRPQINGQCERIIQILEHMLGTCIIDFGGSWNDHLPLVEFSYTNGYHANIGMPHMRHSTNDIVLVKVRIKAAHDHQVKVQWKHQKGSEATWETENEIKRLYSHLFEM</sequence>
<dbReference type="AlphaFoldDB" id="A0A5N6NFQ3"/>
<dbReference type="OrthoDB" id="532959at2759"/>
<dbReference type="PANTHER" id="PTHR45835">
    <property type="entry name" value="YALI0A06105P"/>
    <property type="match status" value="1"/>
</dbReference>
<protein>
    <recommendedName>
        <fullName evidence="1">Integrase catalytic domain-containing protein</fullName>
    </recommendedName>
</protein>